<evidence type="ECO:0000256" key="2">
    <source>
        <dbReference type="ARBA" id="ARBA00034617"/>
    </source>
</evidence>
<feature type="domain" description="Helicase HerA central" evidence="5">
    <location>
        <begin position="115"/>
        <end position="363"/>
    </location>
</feature>
<reference evidence="6" key="1">
    <citation type="submission" date="2013-11" db="EMBL/GenBank/DDBJ databases">
        <title>Comparative genomics of Ignicoccus.</title>
        <authorList>
            <person name="Podar M."/>
        </authorList>
    </citation>
    <scope>NUCLEOTIDE SEQUENCE</scope>
    <source>
        <strain evidence="6">DSM 13166</strain>
    </source>
</reference>
<dbReference type="EMBL" id="CP006868">
    <property type="protein sequence ID" value="UXD21434.1"/>
    <property type="molecule type" value="Genomic_DNA"/>
</dbReference>
<dbReference type="InterPro" id="IPR008571">
    <property type="entry name" value="HerA-like"/>
</dbReference>
<protein>
    <submittedName>
        <fullName evidence="6">ATPase</fullName>
    </submittedName>
</protein>
<comment type="catalytic activity">
    <reaction evidence="3">
        <text>ATP + H2O = ADP + phosphate + H(+)</text>
        <dbReference type="Rhea" id="RHEA:13065"/>
        <dbReference type="ChEBI" id="CHEBI:15377"/>
        <dbReference type="ChEBI" id="CHEBI:15378"/>
        <dbReference type="ChEBI" id="CHEBI:30616"/>
        <dbReference type="ChEBI" id="CHEBI:43474"/>
        <dbReference type="ChEBI" id="CHEBI:456216"/>
        <dbReference type="EC" id="5.6.2.3"/>
    </reaction>
</comment>
<keyword evidence="7" id="KW-1185">Reference proteome</keyword>
<dbReference type="Proteomes" id="UP001063698">
    <property type="component" value="Chromosome"/>
</dbReference>
<comment type="similarity">
    <text evidence="1">Belongs to the HerA family.</text>
</comment>
<accession>A0A977PKH3</accession>
<comment type="catalytic activity">
    <reaction evidence="4">
        <text>ATP + H2O = ADP + phosphate + H(+)</text>
        <dbReference type="Rhea" id="RHEA:13065"/>
        <dbReference type="ChEBI" id="CHEBI:15377"/>
        <dbReference type="ChEBI" id="CHEBI:15378"/>
        <dbReference type="ChEBI" id="CHEBI:30616"/>
        <dbReference type="ChEBI" id="CHEBI:43474"/>
        <dbReference type="ChEBI" id="CHEBI:456216"/>
        <dbReference type="EC" id="5.6.2.4"/>
    </reaction>
</comment>
<dbReference type="GO" id="GO:0043138">
    <property type="term" value="F:3'-5' DNA helicase activity"/>
    <property type="evidence" value="ECO:0007669"/>
    <property type="project" value="UniProtKB-EC"/>
</dbReference>
<dbReference type="KEGG" id="ipc:IPA_04230"/>
<organism evidence="6 7">
    <name type="scientific">Ignicoccus pacificus DSM 13166</name>
    <dbReference type="NCBI Taxonomy" id="940294"/>
    <lineage>
        <taxon>Archaea</taxon>
        <taxon>Thermoproteota</taxon>
        <taxon>Thermoprotei</taxon>
        <taxon>Desulfurococcales</taxon>
        <taxon>Desulfurococcaceae</taxon>
        <taxon>Ignicoccus</taxon>
    </lineage>
</organism>
<dbReference type="SUPFAM" id="SSF52540">
    <property type="entry name" value="P-loop containing nucleoside triphosphate hydrolases"/>
    <property type="match status" value="1"/>
</dbReference>
<dbReference type="Gene3D" id="3.40.50.300">
    <property type="entry name" value="P-loop containing nucleotide triphosphate hydrolases"/>
    <property type="match status" value="2"/>
</dbReference>
<dbReference type="PANTHER" id="PTHR42957">
    <property type="entry name" value="HELICASE MJ1565-RELATED"/>
    <property type="match status" value="1"/>
</dbReference>
<evidence type="ECO:0000256" key="4">
    <source>
        <dbReference type="ARBA" id="ARBA00048988"/>
    </source>
</evidence>
<sequence length="614" mass="68954">MEDVAGRVIEIDSLDEYTMVLNTGVRIRKYDYVYHITNGNKVIGYVEDILSRPLLPSELPWSIASKVPIDESTSVSIAKVRVLEGDVPSIGDWVYRASDVDVEHLYSVPPHRRLQIGFLSSRPSVKVSLDINALTRHLAIIAATGSGKTWTTVVLIEELLKKGATVLVLDPHGEYTKLKKKVRELDADAIVLKAHSEQEGDLSYTIDVTNVDSDELAFVMGIPKNASRIRSLLSTSRSIAWDIYNSTGRRDWMSLAGLRRILSYLAEASEVSSSYQQFEAIAKSKSLKVNNNLLKRAWNVLRRNADPAYDLLKYVDELDRLGIYTTRPTPLGAFLRPKTVTVFNLSGIRAEVQTHLVYDILKRTFNARVRYLRDLKGEKYPYPVEVVVEEAHRFAPPPSEGSPWTVSMLKRIASEGRKFGVFLTVITQRPSRVDSTVLSQCQSQIILRIVNPRDQQAVLEASEELGSSLAKDLPSLKPGEALVVGPVIKYPALIKIRDRVLDYGGGDLDLSLEWSKALLVSEEMREYEKLLESLNLESIASEFDIDISSDTLERSKSILISEKRFIEVNPSLKVYFENCSVDIDRGEHNCPDDAYVLAALLELKRRGLLTFQNS</sequence>
<evidence type="ECO:0000259" key="5">
    <source>
        <dbReference type="Pfam" id="PF01935"/>
    </source>
</evidence>
<dbReference type="InterPro" id="IPR027417">
    <property type="entry name" value="P-loop_NTPase"/>
</dbReference>
<dbReference type="InterPro" id="IPR002789">
    <property type="entry name" value="HerA_central"/>
</dbReference>
<evidence type="ECO:0000313" key="7">
    <source>
        <dbReference type="Proteomes" id="UP001063698"/>
    </source>
</evidence>
<comment type="catalytic activity">
    <reaction evidence="2">
        <text>Couples ATP hydrolysis with the unwinding of duplex DNA by translocating in the 3'-5' direction.</text>
        <dbReference type="EC" id="5.6.2.4"/>
    </reaction>
</comment>
<evidence type="ECO:0000313" key="6">
    <source>
        <dbReference type="EMBL" id="UXD21434.1"/>
    </source>
</evidence>
<dbReference type="PANTHER" id="PTHR42957:SF1">
    <property type="entry name" value="HELICASE MJ1565-RELATED"/>
    <property type="match status" value="1"/>
</dbReference>
<dbReference type="Pfam" id="PF01935">
    <property type="entry name" value="DUF87"/>
    <property type="match status" value="1"/>
</dbReference>
<dbReference type="AlphaFoldDB" id="A0A977PKH3"/>
<evidence type="ECO:0000256" key="3">
    <source>
        <dbReference type="ARBA" id="ARBA00048954"/>
    </source>
</evidence>
<dbReference type="GO" id="GO:0043139">
    <property type="term" value="F:5'-3' DNA helicase activity"/>
    <property type="evidence" value="ECO:0007669"/>
    <property type="project" value="UniProtKB-EC"/>
</dbReference>
<proteinExistence type="inferred from homology"/>
<name>A0A977PKH3_9CREN</name>
<gene>
    <name evidence="6" type="ORF">IPA_04230</name>
</gene>
<evidence type="ECO:0000256" key="1">
    <source>
        <dbReference type="ARBA" id="ARBA00007816"/>
    </source>
</evidence>